<evidence type="ECO:0000313" key="2">
    <source>
        <dbReference type="Proteomes" id="UP000815677"/>
    </source>
</evidence>
<dbReference type="EMBL" id="DF842361">
    <property type="protein sequence ID" value="GAT46357.1"/>
    <property type="molecule type" value="Genomic_DNA"/>
</dbReference>
<proteinExistence type="predicted"/>
<sequence length="376" mass="41874">MPPIRGPSPTEELSASVPAPEGVTHAAILRASKAQLRFWIDQANDVAGKKLLKVGGGKEDLCKRLAVHYGFDLSKTAPSTAPVEPPTITAAIIEMQWKDWAEMGREWAAKSARGEPFSLLLEPVMESAFYDGPVASWTPEDDEQLPVSEATTPRNALPTRCPRALARTHTPTPSVPAATCPFPVPVPSTVNAEALALTSLTMVKEGLKRASGLLQVLEQLKSGEVKRIRAIHGPPPGRKRGASKGWKGIKTIITKRERLGEILEEDFTSDEAHFLAYFKMPELVDGKRRRRSKGDDGYRAYRLIVEAWVWCKRHVEKEREGMEYHGPDGLFSETLWNEKWGDMNRWEVWRALGKETYVKPADLEDEKGVESDSDNE</sequence>
<name>A0ABQ0L741_MYCCL</name>
<dbReference type="Proteomes" id="UP000815677">
    <property type="component" value="Unassembled WGS sequence"/>
</dbReference>
<keyword evidence="2" id="KW-1185">Reference proteome</keyword>
<protein>
    <recommendedName>
        <fullName evidence="3">SAP domain-containing protein</fullName>
    </recommendedName>
</protein>
<evidence type="ECO:0000313" key="1">
    <source>
        <dbReference type="EMBL" id="GAT46357.1"/>
    </source>
</evidence>
<accession>A0ABQ0L741</accession>
<reference evidence="1" key="1">
    <citation type="submission" date="2014-09" db="EMBL/GenBank/DDBJ databases">
        <title>Genome sequence of the luminous mushroom Mycena chlorophos for searching fungal bioluminescence genes.</title>
        <authorList>
            <person name="Tanaka Y."/>
            <person name="Kasuga D."/>
            <person name="Oba Y."/>
            <person name="Hase S."/>
            <person name="Sato K."/>
            <person name="Oba Y."/>
            <person name="Sakakibara Y."/>
        </authorList>
    </citation>
    <scope>NUCLEOTIDE SEQUENCE</scope>
</reference>
<gene>
    <name evidence="1" type="ORF">MCHLO_03890</name>
</gene>
<evidence type="ECO:0008006" key="3">
    <source>
        <dbReference type="Google" id="ProtNLM"/>
    </source>
</evidence>
<organism evidence="1 2">
    <name type="scientific">Mycena chlorophos</name>
    <name type="common">Agaric fungus</name>
    <name type="synonym">Agaricus chlorophos</name>
    <dbReference type="NCBI Taxonomy" id="658473"/>
    <lineage>
        <taxon>Eukaryota</taxon>
        <taxon>Fungi</taxon>
        <taxon>Dikarya</taxon>
        <taxon>Basidiomycota</taxon>
        <taxon>Agaricomycotina</taxon>
        <taxon>Agaricomycetes</taxon>
        <taxon>Agaricomycetidae</taxon>
        <taxon>Agaricales</taxon>
        <taxon>Marasmiineae</taxon>
        <taxon>Mycenaceae</taxon>
        <taxon>Mycena</taxon>
    </lineage>
</organism>